<dbReference type="InParanoid" id="F0ZCD2"/>
<accession>F0ZCD2</accession>
<dbReference type="InterPro" id="IPR001245">
    <property type="entry name" value="Ser-Thr/Tyr_kinase_cat_dom"/>
</dbReference>
<dbReference type="OMA" id="CCEDIFT"/>
<dbReference type="Proteomes" id="UP000001064">
    <property type="component" value="Unassembled WGS sequence"/>
</dbReference>
<dbReference type="AlphaFoldDB" id="F0ZCD2"/>
<dbReference type="Pfam" id="PF07714">
    <property type="entry name" value="PK_Tyr_Ser-Thr"/>
    <property type="match status" value="1"/>
</dbReference>
<dbReference type="GO" id="GO:0004674">
    <property type="term" value="F:protein serine/threonine kinase activity"/>
    <property type="evidence" value="ECO:0007669"/>
    <property type="project" value="UniProtKB-EC"/>
</dbReference>
<dbReference type="InterPro" id="IPR011009">
    <property type="entry name" value="Kinase-like_dom_sf"/>
</dbReference>
<dbReference type="EMBL" id="GL870977">
    <property type="protein sequence ID" value="EGC38423.1"/>
    <property type="molecule type" value="Genomic_DNA"/>
</dbReference>
<dbReference type="Gene3D" id="3.30.200.20">
    <property type="entry name" value="Phosphorylase Kinase, domain 1"/>
    <property type="match status" value="1"/>
</dbReference>
<reference evidence="9" key="1">
    <citation type="journal article" date="2011" name="Genome Biol.">
        <title>Comparative genomics of the social amoebae Dictyostelium discoideum and Dictyostelium purpureum.</title>
        <authorList>
            <consortium name="US DOE Joint Genome Institute (JGI-PGF)"/>
            <person name="Sucgang R."/>
            <person name="Kuo A."/>
            <person name="Tian X."/>
            <person name="Salerno W."/>
            <person name="Parikh A."/>
            <person name="Feasley C.L."/>
            <person name="Dalin E."/>
            <person name="Tu H."/>
            <person name="Huang E."/>
            <person name="Barry K."/>
            <person name="Lindquist E."/>
            <person name="Shapiro H."/>
            <person name="Bruce D."/>
            <person name="Schmutz J."/>
            <person name="Salamov A."/>
            <person name="Fey P."/>
            <person name="Gaudet P."/>
            <person name="Anjard C."/>
            <person name="Babu M.M."/>
            <person name="Basu S."/>
            <person name="Bushmanova Y."/>
            <person name="van der Wel H."/>
            <person name="Katoh-Kurasawa M."/>
            <person name="Dinh C."/>
            <person name="Coutinho P.M."/>
            <person name="Saito T."/>
            <person name="Elias M."/>
            <person name="Schaap P."/>
            <person name="Kay R.R."/>
            <person name="Henrissat B."/>
            <person name="Eichinger L."/>
            <person name="Rivero F."/>
            <person name="Putnam N.H."/>
            <person name="West C.M."/>
            <person name="Loomis W.F."/>
            <person name="Chisholm R.L."/>
            <person name="Shaulsky G."/>
            <person name="Strassmann J.E."/>
            <person name="Queller D.C."/>
            <person name="Kuspa A."/>
            <person name="Grigoriev I.V."/>
        </authorList>
    </citation>
    <scope>NUCLEOTIDE SEQUENCE [LARGE SCALE GENOMIC DNA]</scope>
    <source>
        <strain evidence="9">QSDP1</strain>
    </source>
</reference>
<keyword evidence="1" id="KW-0808">Transferase</keyword>
<proteinExistence type="predicted"/>
<gene>
    <name evidence="8" type="ORF">DICPUDRAFT_148930</name>
</gene>
<dbReference type="SUPFAM" id="SSF56112">
    <property type="entry name" value="Protein kinase-like (PK-like)"/>
    <property type="match status" value="1"/>
</dbReference>
<dbReference type="STRING" id="5786.F0ZCD2"/>
<comment type="catalytic activity">
    <reaction evidence="6">
        <text>L-seryl-[protein] + ATP = O-phospho-L-seryl-[protein] + ADP + H(+)</text>
        <dbReference type="Rhea" id="RHEA:17989"/>
        <dbReference type="Rhea" id="RHEA-COMP:9863"/>
        <dbReference type="Rhea" id="RHEA-COMP:11604"/>
        <dbReference type="ChEBI" id="CHEBI:15378"/>
        <dbReference type="ChEBI" id="CHEBI:29999"/>
        <dbReference type="ChEBI" id="CHEBI:30616"/>
        <dbReference type="ChEBI" id="CHEBI:83421"/>
        <dbReference type="ChEBI" id="CHEBI:456216"/>
        <dbReference type="EC" id="2.7.11.1"/>
    </reaction>
</comment>
<dbReference type="KEGG" id="dpp:DICPUDRAFT_148930"/>
<dbReference type="GeneID" id="10502127"/>
<dbReference type="PROSITE" id="PS50011">
    <property type="entry name" value="PROTEIN_KINASE_DOM"/>
    <property type="match status" value="1"/>
</dbReference>
<dbReference type="OrthoDB" id="774951at2759"/>
<keyword evidence="9" id="KW-1185">Reference proteome</keyword>
<dbReference type="GO" id="GO:0004672">
    <property type="term" value="F:protein kinase activity"/>
    <property type="evidence" value="ECO:0000318"/>
    <property type="project" value="GO_Central"/>
</dbReference>
<evidence type="ECO:0000313" key="9">
    <source>
        <dbReference type="Proteomes" id="UP000001064"/>
    </source>
</evidence>
<dbReference type="PANTHER" id="PTHR44329">
    <property type="entry name" value="SERINE/THREONINE-PROTEIN KINASE TNNI3K-RELATED"/>
    <property type="match status" value="1"/>
</dbReference>
<protein>
    <recommendedName>
        <fullName evidence="7">Protein kinase domain-containing protein</fullName>
    </recommendedName>
</protein>
<evidence type="ECO:0000256" key="1">
    <source>
        <dbReference type="ARBA" id="ARBA00022679"/>
    </source>
</evidence>
<dbReference type="Gene3D" id="1.10.510.10">
    <property type="entry name" value="Transferase(Phosphotransferase) domain 1"/>
    <property type="match status" value="1"/>
</dbReference>
<name>F0ZCD2_DICPU</name>
<sequence length="332" mass="39079">MTTIIHQQISHNKNNNNNFILNLNNDNENNDNNYNIVKYRDKLIELKLWQINEDDLKYTCKLGSSAFGKMYKGVYKSNKVSIKIFGQVRLEEFINEYNIMQSVRSPFLIKFYGIVLEPRLCLVLEYCGRDSLYHLMSSAKGMVDFSWSRFLQFTMQISLGVQSLHNRKMVHRGITSLNLFVNEDWECKVSNYGKYRFNPFNGSHRTNAFCSPESAENENDDLDSNPLLLKEDIYAIGIVIWELISRMVHGEYQHPYSEYDFIKNDFQIMLHSKNGLRPTLPPHQTPEEIQSLYLECVDQDPSKRPSINQLIDKLNNLRQLYLKSNWDKFLKK</sequence>
<comment type="catalytic activity">
    <reaction evidence="5">
        <text>L-threonyl-[protein] + ATP = O-phospho-L-threonyl-[protein] + ADP + H(+)</text>
        <dbReference type="Rhea" id="RHEA:46608"/>
        <dbReference type="Rhea" id="RHEA-COMP:11060"/>
        <dbReference type="Rhea" id="RHEA-COMP:11605"/>
        <dbReference type="ChEBI" id="CHEBI:15378"/>
        <dbReference type="ChEBI" id="CHEBI:30013"/>
        <dbReference type="ChEBI" id="CHEBI:30616"/>
        <dbReference type="ChEBI" id="CHEBI:61977"/>
        <dbReference type="ChEBI" id="CHEBI:456216"/>
        <dbReference type="EC" id="2.7.11.1"/>
    </reaction>
</comment>
<keyword evidence="4" id="KW-0067">ATP-binding</keyword>
<keyword evidence="3" id="KW-0418">Kinase</keyword>
<evidence type="ECO:0000256" key="6">
    <source>
        <dbReference type="ARBA" id="ARBA00048679"/>
    </source>
</evidence>
<evidence type="ECO:0000256" key="3">
    <source>
        <dbReference type="ARBA" id="ARBA00022777"/>
    </source>
</evidence>
<dbReference type="GO" id="GO:0005524">
    <property type="term" value="F:ATP binding"/>
    <property type="evidence" value="ECO:0007669"/>
    <property type="project" value="UniProtKB-KW"/>
</dbReference>
<dbReference type="PIRSF" id="PIRSF000654">
    <property type="entry name" value="Integrin-linked_kinase"/>
    <property type="match status" value="1"/>
</dbReference>
<evidence type="ECO:0000259" key="7">
    <source>
        <dbReference type="PROSITE" id="PS50011"/>
    </source>
</evidence>
<evidence type="ECO:0000256" key="2">
    <source>
        <dbReference type="ARBA" id="ARBA00022741"/>
    </source>
</evidence>
<dbReference type="eggNOG" id="KOG0192">
    <property type="taxonomic scope" value="Eukaryota"/>
</dbReference>
<evidence type="ECO:0000256" key="5">
    <source>
        <dbReference type="ARBA" id="ARBA00047899"/>
    </source>
</evidence>
<dbReference type="GO" id="GO:0005737">
    <property type="term" value="C:cytoplasm"/>
    <property type="evidence" value="ECO:0000318"/>
    <property type="project" value="GO_Central"/>
</dbReference>
<dbReference type="InterPro" id="IPR051681">
    <property type="entry name" value="Ser/Thr_Kinases-Pseudokinases"/>
</dbReference>
<evidence type="ECO:0000313" key="8">
    <source>
        <dbReference type="EMBL" id="EGC38423.1"/>
    </source>
</evidence>
<feature type="domain" description="Protein kinase" evidence="7">
    <location>
        <begin position="56"/>
        <end position="322"/>
    </location>
</feature>
<dbReference type="GO" id="GO:0007165">
    <property type="term" value="P:signal transduction"/>
    <property type="evidence" value="ECO:0000318"/>
    <property type="project" value="GO_Central"/>
</dbReference>
<evidence type="ECO:0000256" key="4">
    <source>
        <dbReference type="ARBA" id="ARBA00022840"/>
    </source>
</evidence>
<keyword evidence="2" id="KW-0547">Nucleotide-binding</keyword>
<dbReference type="PANTHER" id="PTHR44329:SF288">
    <property type="entry name" value="MITOGEN-ACTIVATED PROTEIN KINASE KINASE KINASE 20"/>
    <property type="match status" value="1"/>
</dbReference>
<dbReference type="RefSeq" id="XP_003285084.1">
    <property type="nucleotide sequence ID" value="XM_003285036.1"/>
</dbReference>
<dbReference type="InterPro" id="IPR000719">
    <property type="entry name" value="Prot_kinase_dom"/>
</dbReference>
<dbReference type="VEuPathDB" id="AmoebaDB:DICPUDRAFT_148930"/>
<organism evidence="8 9">
    <name type="scientific">Dictyostelium purpureum</name>
    <name type="common">Slime mold</name>
    <dbReference type="NCBI Taxonomy" id="5786"/>
    <lineage>
        <taxon>Eukaryota</taxon>
        <taxon>Amoebozoa</taxon>
        <taxon>Evosea</taxon>
        <taxon>Eumycetozoa</taxon>
        <taxon>Dictyostelia</taxon>
        <taxon>Dictyosteliales</taxon>
        <taxon>Dictyosteliaceae</taxon>
        <taxon>Dictyostelium</taxon>
    </lineage>
</organism>